<dbReference type="OrthoDB" id="1446415at2"/>
<name>A0A1I4XWM1_9FLAO</name>
<dbReference type="EMBL" id="FOVL01000001">
    <property type="protein sequence ID" value="SFN30187.1"/>
    <property type="molecule type" value="Genomic_DNA"/>
</dbReference>
<evidence type="ECO:0000313" key="2">
    <source>
        <dbReference type="Proteomes" id="UP000199153"/>
    </source>
</evidence>
<protein>
    <submittedName>
        <fullName evidence="1">Uncharacterized protein</fullName>
    </submittedName>
</protein>
<sequence length="83" mass="9502">MTTTEKNLLAISTIDFPVRYEESAQTIRDAKGMMVCDIRGWSKIQFMAKAQERHNAIGTLICNLLNDYKNKQVVDFDEMMLGV</sequence>
<evidence type="ECO:0000313" key="1">
    <source>
        <dbReference type="EMBL" id="SFN30187.1"/>
    </source>
</evidence>
<gene>
    <name evidence="1" type="ORF">SAMN05660413_00415</name>
</gene>
<dbReference type="RefSeq" id="WP_093405214.1">
    <property type="nucleotide sequence ID" value="NZ_FOVL01000001.1"/>
</dbReference>
<reference evidence="1 2" key="1">
    <citation type="submission" date="2016-10" db="EMBL/GenBank/DDBJ databases">
        <authorList>
            <person name="de Groot N.N."/>
        </authorList>
    </citation>
    <scope>NUCLEOTIDE SEQUENCE [LARGE SCALE GENOMIC DNA]</scope>
    <source>
        <strain evidence="1 2">DSM 17794</strain>
    </source>
</reference>
<keyword evidence="2" id="KW-1185">Reference proteome</keyword>
<accession>A0A1I4XWM1</accession>
<dbReference type="STRING" id="287099.SAMN05660413_00415"/>
<dbReference type="Proteomes" id="UP000199153">
    <property type="component" value="Unassembled WGS sequence"/>
</dbReference>
<organism evidence="1 2">
    <name type="scientific">Salegentibacter flavus</name>
    <dbReference type="NCBI Taxonomy" id="287099"/>
    <lineage>
        <taxon>Bacteria</taxon>
        <taxon>Pseudomonadati</taxon>
        <taxon>Bacteroidota</taxon>
        <taxon>Flavobacteriia</taxon>
        <taxon>Flavobacteriales</taxon>
        <taxon>Flavobacteriaceae</taxon>
        <taxon>Salegentibacter</taxon>
    </lineage>
</organism>
<dbReference type="AlphaFoldDB" id="A0A1I4XWM1"/>
<proteinExistence type="predicted"/>